<comment type="caution">
    <text evidence="2">The sequence shown here is derived from an EMBL/GenBank/DDBJ whole genome shotgun (WGS) entry which is preliminary data.</text>
</comment>
<dbReference type="PROSITE" id="PS50125">
    <property type="entry name" value="GUANYLATE_CYCLASE_2"/>
    <property type="match status" value="1"/>
</dbReference>
<accession>A0A1X1U5U5</accession>
<dbReference type="Pfam" id="PF00211">
    <property type="entry name" value="Guanylate_cyc"/>
    <property type="match status" value="1"/>
</dbReference>
<dbReference type="Proteomes" id="UP000193010">
    <property type="component" value="Unassembled WGS sequence"/>
</dbReference>
<protein>
    <submittedName>
        <fullName evidence="2">Cyclase</fullName>
    </submittedName>
</protein>
<dbReference type="PANTHER" id="PTHR43433:SF8">
    <property type="entry name" value="BIFUNCTIONAL LIPASE_ADENYLATE CYCLASE LIPJ"/>
    <property type="match status" value="1"/>
</dbReference>
<proteinExistence type="predicted"/>
<name>A0A1X1U5U5_MYCFL</name>
<sequence length="458" mass="49584">MAPVPRTRYASCGEIDIAYQVFGDGPIDLLVLPGPLIPIDCVDSEPSMYRFHRRLASFSRVIRFDQRGIGMSSRVPSLDMIGPRSWAQDAIAVMDAAGCERATVFAPGFTSLAGLVMAAEFPERVNNLVIFNGAARTLRGPDYPIGSDEVEAEPYTTVGVEPDAVEQGFDMLGIIAPSVATDDAFRAWWDHAGNRAASPSMARVVIETIRRSDVRDILPRITTPTLILHRDNSEFSPIGHAHYMAEHIAGSRFVELPGEDSLYWTGNTALMLDEIEEFITGLRGGSDAERLLTTIVFTDIVSSTERAALLGDDRWRDLLDNHDAIVRQELQRFSGREVNTAGDGFVATFSSPSSAIACADAIVDAVRVLGIEVRVGIHAGEVEVRGGAVKDIAGMAVHIGARVAAQAGPSEVLVSSTLRDIVTGSRHRFTDRGESALKGVPGAWRLYALVSERAVVKR</sequence>
<keyword evidence="3" id="KW-1185">Reference proteome</keyword>
<dbReference type="GO" id="GO:0004016">
    <property type="term" value="F:adenylate cyclase activity"/>
    <property type="evidence" value="ECO:0007669"/>
    <property type="project" value="UniProtKB-ARBA"/>
</dbReference>
<reference evidence="2 3" key="1">
    <citation type="submission" date="2016-01" db="EMBL/GenBank/DDBJ databases">
        <title>The new phylogeny of the genus Mycobacterium.</title>
        <authorList>
            <person name="Tarcisio F."/>
            <person name="Conor M."/>
            <person name="Antonella G."/>
            <person name="Elisabetta G."/>
            <person name="Giulia F.S."/>
            <person name="Sara T."/>
            <person name="Anna F."/>
            <person name="Clotilde B."/>
            <person name="Roberto B."/>
            <person name="Veronica D.S."/>
            <person name="Fabio R."/>
            <person name="Monica P."/>
            <person name="Olivier J."/>
            <person name="Enrico T."/>
            <person name="Nicola S."/>
        </authorList>
    </citation>
    <scope>NUCLEOTIDE SEQUENCE [LARGE SCALE GENOMIC DNA]</scope>
    <source>
        <strain evidence="2 3">DSM 44852</strain>
    </source>
</reference>
<evidence type="ECO:0000259" key="1">
    <source>
        <dbReference type="PROSITE" id="PS50125"/>
    </source>
</evidence>
<dbReference type="STRING" id="292462.AWC05_21895"/>
<dbReference type="CDD" id="cd07302">
    <property type="entry name" value="CHD"/>
    <property type="match status" value="1"/>
</dbReference>
<dbReference type="SMART" id="SM00044">
    <property type="entry name" value="CYCc"/>
    <property type="match status" value="1"/>
</dbReference>
<dbReference type="RefSeq" id="WP_085222313.1">
    <property type="nucleotide sequence ID" value="NZ_AP022576.1"/>
</dbReference>
<dbReference type="Gene3D" id="3.40.50.1820">
    <property type="entry name" value="alpha/beta hydrolase"/>
    <property type="match status" value="1"/>
</dbReference>
<dbReference type="InterPro" id="IPR029787">
    <property type="entry name" value="Nucleotide_cyclase"/>
</dbReference>
<dbReference type="PANTHER" id="PTHR43433">
    <property type="entry name" value="HYDROLASE, ALPHA/BETA FOLD FAMILY PROTEIN"/>
    <property type="match status" value="1"/>
</dbReference>
<evidence type="ECO:0000313" key="2">
    <source>
        <dbReference type="EMBL" id="ORV52185.1"/>
    </source>
</evidence>
<dbReference type="GO" id="GO:0009190">
    <property type="term" value="P:cyclic nucleotide biosynthetic process"/>
    <property type="evidence" value="ECO:0007669"/>
    <property type="project" value="InterPro"/>
</dbReference>
<dbReference type="GO" id="GO:0035556">
    <property type="term" value="P:intracellular signal transduction"/>
    <property type="evidence" value="ECO:0007669"/>
    <property type="project" value="InterPro"/>
</dbReference>
<dbReference type="SUPFAM" id="SSF55073">
    <property type="entry name" value="Nucleotide cyclase"/>
    <property type="match status" value="1"/>
</dbReference>
<dbReference type="Gene3D" id="3.30.70.1230">
    <property type="entry name" value="Nucleotide cyclase"/>
    <property type="match status" value="1"/>
</dbReference>
<organism evidence="2 3">
    <name type="scientific">Mycobacterium florentinum</name>
    <dbReference type="NCBI Taxonomy" id="292462"/>
    <lineage>
        <taxon>Bacteria</taxon>
        <taxon>Bacillati</taxon>
        <taxon>Actinomycetota</taxon>
        <taxon>Actinomycetes</taxon>
        <taxon>Mycobacteriales</taxon>
        <taxon>Mycobacteriaceae</taxon>
        <taxon>Mycobacterium</taxon>
        <taxon>Mycobacterium simiae complex</taxon>
    </lineage>
</organism>
<dbReference type="InterPro" id="IPR001054">
    <property type="entry name" value="A/G_cyclase"/>
</dbReference>
<gene>
    <name evidence="2" type="ORF">AWC05_21895</name>
</gene>
<dbReference type="OrthoDB" id="27092at2"/>
<dbReference type="InterPro" id="IPR029058">
    <property type="entry name" value="AB_hydrolase_fold"/>
</dbReference>
<feature type="domain" description="Guanylate cyclase" evidence="1">
    <location>
        <begin position="294"/>
        <end position="404"/>
    </location>
</feature>
<dbReference type="EMBL" id="LQOV01000015">
    <property type="protein sequence ID" value="ORV52185.1"/>
    <property type="molecule type" value="Genomic_DNA"/>
</dbReference>
<dbReference type="AlphaFoldDB" id="A0A1X1U5U5"/>
<dbReference type="SUPFAM" id="SSF53474">
    <property type="entry name" value="alpha/beta-Hydrolases"/>
    <property type="match status" value="1"/>
</dbReference>
<dbReference type="InterPro" id="IPR050471">
    <property type="entry name" value="AB_hydrolase"/>
</dbReference>
<evidence type="ECO:0000313" key="3">
    <source>
        <dbReference type="Proteomes" id="UP000193010"/>
    </source>
</evidence>